<feature type="signal peptide" evidence="2">
    <location>
        <begin position="1"/>
        <end position="16"/>
    </location>
</feature>
<dbReference type="InParanoid" id="A0A067R7C5"/>
<organism evidence="3 4">
    <name type="scientific">Zootermopsis nevadensis</name>
    <name type="common">Dampwood termite</name>
    <dbReference type="NCBI Taxonomy" id="136037"/>
    <lineage>
        <taxon>Eukaryota</taxon>
        <taxon>Metazoa</taxon>
        <taxon>Ecdysozoa</taxon>
        <taxon>Arthropoda</taxon>
        <taxon>Hexapoda</taxon>
        <taxon>Insecta</taxon>
        <taxon>Pterygota</taxon>
        <taxon>Neoptera</taxon>
        <taxon>Polyneoptera</taxon>
        <taxon>Dictyoptera</taxon>
        <taxon>Blattodea</taxon>
        <taxon>Blattoidea</taxon>
        <taxon>Termitoidae</taxon>
        <taxon>Termopsidae</taxon>
        <taxon>Zootermopsis</taxon>
    </lineage>
</organism>
<feature type="chain" id="PRO_5001644794" evidence="2">
    <location>
        <begin position="17"/>
        <end position="256"/>
    </location>
</feature>
<accession>A0A067R7C5</accession>
<dbReference type="Pfam" id="PF00379">
    <property type="entry name" value="Chitin_bind_4"/>
    <property type="match status" value="1"/>
</dbReference>
<evidence type="ECO:0000256" key="1">
    <source>
        <dbReference type="PROSITE-ProRule" id="PRU00497"/>
    </source>
</evidence>
<dbReference type="Proteomes" id="UP000027135">
    <property type="component" value="Unassembled WGS sequence"/>
</dbReference>
<dbReference type="PANTHER" id="PTHR10380">
    <property type="entry name" value="CUTICLE PROTEIN"/>
    <property type="match status" value="1"/>
</dbReference>
<keyword evidence="2" id="KW-0732">Signal</keyword>
<dbReference type="InterPro" id="IPR000618">
    <property type="entry name" value="Insect_cuticle"/>
</dbReference>
<keyword evidence="4" id="KW-1185">Reference proteome</keyword>
<gene>
    <name evidence="3" type="ORF">L798_06861</name>
</gene>
<evidence type="ECO:0000256" key="2">
    <source>
        <dbReference type="SAM" id="SignalP"/>
    </source>
</evidence>
<dbReference type="STRING" id="136037.A0A067R7C5"/>
<name>A0A067R7C5_ZOONE</name>
<keyword evidence="1" id="KW-0193">Cuticle</keyword>
<sequence length="256" mass="25198">MKFLVVLTATLACALAKPSILAGDISSLAATSIGAPLTAASIATPLSAVSIGAPLATQSKYHIQDAIGQASYGHAEPLQTHNAIQDAAGNKIGSFSYVSPGGQVLRTDYVADALGYRVASNALPVGPSLPIADTPEVAIAKAAHLATKTVILNRRRRSIAAPLVIGQTPAATAPLGSAIAAPLAIGYTSAVSAPLAASIASPLSATIAAPLAAPIASPLAASIAAPLVAPWALGHTPAATAPLGAPIATPLATTIW</sequence>
<reference evidence="3 4" key="1">
    <citation type="journal article" date="2014" name="Nat. Commun.">
        <title>Molecular traces of alternative social organization in a termite genome.</title>
        <authorList>
            <person name="Terrapon N."/>
            <person name="Li C."/>
            <person name="Robertson H.M."/>
            <person name="Ji L."/>
            <person name="Meng X."/>
            <person name="Booth W."/>
            <person name="Chen Z."/>
            <person name="Childers C.P."/>
            <person name="Glastad K.M."/>
            <person name="Gokhale K."/>
            <person name="Gowin J."/>
            <person name="Gronenberg W."/>
            <person name="Hermansen R.A."/>
            <person name="Hu H."/>
            <person name="Hunt B.G."/>
            <person name="Huylmans A.K."/>
            <person name="Khalil S.M."/>
            <person name="Mitchell R.D."/>
            <person name="Munoz-Torres M.C."/>
            <person name="Mustard J.A."/>
            <person name="Pan H."/>
            <person name="Reese J.T."/>
            <person name="Scharf M.E."/>
            <person name="Sun F."/>
            <person name="Vogel H."/>
            <person name="Xiao J."/>
            <person name="Yang W."/>
            <person name="Yang Z."/>
            <person name="Yang Z."/>
            <person name="Zhou J."/>
            <person name="Zhu J."/>
            <person name="Brent C.S."/>
            <person name="Elsik C.G."/>
            <person name="Goodisman M.A."/>
            <person name="Liberles D.A."/>
            <person name="Roe R.M."/>
            <person name="Vargo E.L."/>
            <person name="Vilcinskas A."/>
            <person name="Wang J."/>
            <person name="Bornberg-Bauer E."/>
            <person name="Korb J."/>
            <person name="Zhang G."/>
            <person name="Liebig J."/>
        </authorList>
    </citation>
    <scope>NUCLEOTIDE SEQUENCE [LARGE SCALE GENOMIC DNA]</scope>
    <source>
        <tissue evidence="3">Whole organism</tissue>
    </source>
</reference>
<dbReference type="eggNOG" id="ENOG502S52F">
    <property type="taxonomic scope" value="Eukaryota"/>
</dbReference>
<proteinExistence type="predicted"/>
<evidence type="ECO:0000313" key="3">
    <source>
        <dbReference type="EMBL" id="KDR19384.1"/>
    </source>
</evidence>
<dbReference type="OMA" id="ISHRPHQ"/>
<evidence type="ECO:0000313" key="4">
    <source>
        <dbReference type="Proteomes" id="UP000027135"/>
    </source>
</evidence>
<dbReference type="GO" id="GO:0008010">
    <property type="term" value="F:structural constituent of chitin-based larval cuticle"/>
    <property type="evidence" value="ECO:0007669"/>
    <property type="project" value="TreeGrafter"/>
</dbReference>
<dbReference type="PROSITE" id="PS51155">
    <property type="entry name" value="CHIT_BIND_RR_2"/>
    <property type="match status" value="1"/>
</dbReference>
<dbReference type="EMBL" id="KK852652">
    <property type="protein sequence ID" value="KDR19384.1"/>
    <property type="molecule type" value="Genomic_DNA"/>
</dbReference>
<dbReference type="AlphaFoldDB" id="A0A067R7C5"/>
<dbReference type="PANTHER" id="PTHR10380:SF236">
    <property type="entry name" value="PUPAL CUTICLE PROTEIN EDG-84A-LIKE PROTEIN"/>
    <property type="match status" value="1"/>
</dbReference>
<dbReference type="OrthoDB" id="6515429at2759"/>
<dbReference type="InterPro" id="IPR050468">
    <property type="entry name" value="Cuticle_Struct_Prot"/>
</dbReference>
<protein>
    <submittedName>
        <fullName evidence="3">Cuticle protein 7</fullName>
    </submittedName>
</protein>
<dbReference type="GO" id="GO:0062129">
    <property type="term" value="C:chitin-based extracellular matrix"/>
    <property type="evidence" value="ECO:0007669"/>
    <property type="project" value="TreeGrafter"/>
</dbReference>